<dbReference type="Proteomes" id="UP001302494">
    <property type="component" value="Chromosome"/>
</dbReference>
<keyword evidence="8" id="KW-1185">Reference proteome</keyword>
<dbReference type="GO" id="GO:0015920">
    <property type="term" value="P:lipopolysaccharide transport"/>
    <property type="evidence" value="ECO:0007669"/>
    <property type="project" value="TreeGrafter"/>
</dbReference>
<dbReference type="PANTHER" id="PTHR33529:SF6">
    <property type="entry name" value="YJGP_YJGQ FAMILY PERMEASE"/>
    <property type="match status" value="1"/>
</dbReference>
<evidence type="ECO:0000256" key="4">
    <source>
        <dbReference type="ARBA" id="ARBA00022989"/>
    </source>
</evidence>
<evidence type="ECO:0000256" key="3">
    <source>
        <dbReference type="ARBA" id="ARBA00022692"/>
    </source>
</evidence>
<evidence type="ECO:0000256" key="1">
    <source>
        <dbReference type="ARBA" id="ARBA00004651"/>
    </source>
</evidence>
<name>A0AA96GJA7_9BACT</name>
<feature type="transmembrane region" description="Helical" evidence="6">
    <location>
        <begin position="61"/>
        <end position="79"/>
    </location>
</feature>
<dbReference type="EMBL" id="CP116968">
    <property type="protein sequence ID" value="WNM63474.1"/>
    <property type="molecule type" value="Genomic_DNA"/>
</dbReference>
<keyword evidence="2" id="KW-1003">Cell membrane</keyword>
<dbReference type="KEGG" id="nneo:PQG83_06895"/>
<accession>A0AA96GJA7</accession>
<evidence type="ECO:0000256" key="6">
    <source>
        <dbReference type="SAM" id="Phobius"/>
    </source>
</evidence>
<dbReference type="GO" id="GO:0043190">
    <property type="term" value="C:ATP-binding cassette (ABC) transporter complex"/>
    <property type="evidence" value="ECO:0007669"/>
    <property type="project" value="TreeGrafter"/>
</dbReference>
<evidence type="ECO:0000313" key="7">
    <source>
        <dbReference type="EMBL" id="WNM63474.1"/>
    </source>
</evidence>
<organism evidence="7 8">
    <name type="scientific">Candidatus Nitrospira neomarina</name>
    <dbReference type="NCBI Taxonomy" id="3020899"/>
    <lineage>
        <taxon>Bacteria</taxon>
        <taxon>Pseudomonadati</taxon>
        <taxon>Nitrospirota</taxon>
        <taxon>Nitrospiria</taxon>
        <taxon>Nitrospirales</taxon>
        <taxon>Nitrospiraceae</taxon>
        <taxon>Nitrospira</taxon>
    </lineage>
</organism>
<comment type="subcellular location">
    <subcellularLocation>
        <location evidence="1">Cell membrane</location>
        <topology evidence="1">Multi-pass membrane protein</topology>
    </subcellularLocation>
</comment>
<evidence type="ECO:0000256" key="5">
    <source>
        <dbReference type="ARBA" id="ARBA00023136"/>
    </source>
</evidence>
<dbReference type="Pfam" id="PF03739">
    <property type="entry name" value="LptF_LptG"/>
    <property type="match status" value="1"/>
</dbReference>
<feature type="transmembrane region" description="Helical" evidence="6">
    <location>
        <begin position="337"/>
        <end position="356"/>
    </location>
</feature>
<reference evidence="7 8" key="1">
    <citation type="submission" date="2023-01" db="EMBL/GenBank/DDBJ databases">
        <title>Cultivation and genomic characterization of new, ubiquitous marine nitrite-oxidizing bacteria from the Nitrospirales.</title>
        <authorList>
            <person name="Mueller A.J."/>
            <person name="Daebeler A."/>
            <person name="Herbold C.W."/>
            <person name="Kirkegaard R.H."/>
            <person name="Daims H."/>
        </authorList>
    </citation>
    <scope>NUCLEOTIDE SEQUENCE [LARGE SCALE GENOMIC DNA]</scope>
    <source>
        <strain evidence="7 8">DK</strain>
    </source>
</reference>
<keyword evidence="3 6" id="KW-0812">Transmembrane</keyword>
<evidence type="ECO:0000256" key="2">
    <source>
        <dbReference type="ARBA" id="ARBA00022475"/>
    </source>
</evidence>
<feature type="transmembrane region" description="Helical" evidence="6">
    <location>
        <begin position="13"/>
        <end position="29"/>
    </location>
</feature>
<sequence length="361" mass="40047">MIRLFDRYIFFELLPPFLTSLTGLCFIIFTKEMLRLVDLVVSRGISLAALGSIVLHLLPSFLVLTLPIACLIASISAFNRLSFDNEVIAIRAAGVSFWRINLPVVVFSGIVFLLTVYLSQWGQPWANVSLKTLALSVIEDELTLAVDSGVFNEPIPGLMVYVPHSENASGDKGIFISDQRNPEQPLIIVAENFHMLKQSERQQFGIRLFKGAIHQIPKDANNFHRVIFDTYDFWLSSPFSSVKDKTKRKTYHNLTQQLEESGGTDAGALRRLVEFHKDTAFPVATFVLGLLGVPVGIVSKRSGKAGGFAIGVLVVIGFYLLNVLGEFLVTTLVISPFFGAWMPNIILAFFTGFLLFQAGKQ</sequence>
<gene>
    <name evidence="7" type="ORF">PQG83_06895</name>
</gene>
<keyword evidence="4 6" id="KW-1133">Transmembrane helix</keyword>
<feature type="transmembrane region" description="Helical" evidence="6">
    <location>
        <begin position="279"/>
        <end position="298"/>
    </location>
</feature>
<dbReference type="AlphaFoldDB" id="A0AA96GJA7"/>
<dbReference type="PANTHER" id="PTHR33529">
    <property type="entry name" value="SLR0882 PROTEIN-RELATED"/>
    <property type="match status" value="1"/>
</dbReference>
<keyword evidence="5 6" id="KW-0472">Membrane</keyword>
<proteinExistence type="predicted"/>
<protein>
    <submittedName>
        <fullName evidence="7">LptF/LptG family permease</fullName>
    </submittedName>
</protein>
<evidence type="ECO:0000313" key="8">
    <source>
        <dbReference type="Proteomes" id="UP001302494"/>
    </source>
</evidence>
<feature type="transmembrane region" description="Helical" evidence="6">
    <location>
        <begin position="100"/>
        <end position="119"/>
    </location>
</feature>
<dbReference type="InterPro" id="IPR005495">
    <property type="entry name" value="LptG/LptF_permease"/>
</dbReference>
<feature type="transmembrane region" description="Helical" evidence="6">
    <location>
        <begin position="305"/>
        <end position="325"/>
    </location>
</feature>